<gene>
    <name evidence="1" type="ORF">P4U88_05175</name>
</gene>
<proteinExistence type="predicted"/>
<name>A0ABU6MR44_9BACI</name>
<dbReference type="RefSeq" id="WP_327919226.1">
    <property type="nucleotide sequence ID" value="NZ_JARMDB010000004.1"/>
</dbReference>
<dbReference type="Proteomes" id="UP001309448">
    <property type="component" value="Unassembled WGS sequence"/>
</dbReference>
<comment type="caution">
    <text evidence="1">The sequence shown here is derived from an EMBL/GenBank/DDBJ whole genome shotgun (WGS) entry which is preliminary data.</text>
</comment>
<protein>
    <recommendedName>
        <fullName evidence="3">DUF2750 domain-containing protein</fullName>
    </recommendedName>
</protein>
<evidence type="ECO:0008006" key="3">
    <source>
        <dbReference type="Google" id="ProtNLM"/>
    </source>
</evidence>
<evidence type="ECO:0000313" key="1">
    <source>
        <dbReference type="EMBL" id="MED1565344.1"/>
    </source>
</evidence>
<reference evidence="1 2" key="1">
    <citation type="submission" date="2023-03" db="EMBL/GenBank/DDBJ databases">
        <title>Bacillus Genome Sequencing.</title>
        <authorList>
            <person name="Dunlap C."/>
        </authorList>
    </citation>
    <scope>NUCLEOTIDE SEQUENCE [LARGE SCALE GENOMIC DNA]</scope>
    <source>
        <strain evidence="1 2">B-615</strain>
    </source>
</reference>
<keyword evidence="2" id="KW-1185">Reference proteome</keyword>
<organism evidence="1 2">
    <name type="scientific">Bacillus paramycoides</name>
    <dbReference type="NCBI Taxonomy" id="2026194"/>
    <lineage>
        <taxon>Bacteria</taxon>
        <taxon>Bacillati</taxon>
        <taxon>Bacillota</taxon>
        <taxon>Bacilli</taxon>
        <taxon>Bacillales</taxon>
        <taxon>Bacillaceae</taxon>
        <taxon>Bacillus</taxon>
        <taxon>Bacillus cereus group</taxon>
    </lineage>
</organism>
<accession>A0ABU6MR44</accession>
<dbReference type="EMBL" id="JARMDB010000004">
    <property type="protein sequence ID" value="MED1565344.1"/>
    <property type="molecule type" value="Genomic_DNA"/>
</dbReference>
<evidence type="ECO:0000313" key="2">
    <source>
        <dbReference type="Proteomes" id="UP001309448"/>
    </source>
</evidence>
<sequence>MKLTIESALKNQFMKEQVMLTEAEWSLQRGHFDYWVATEAGKVSLALHSKTWEDILWVSISLHHEEERSCWLIEATAIDPYNDYVEEPIELPSTLCHIAQDVGHEVHKYFQHLPKLVEEALNERGENPFITVAFIEALREIKAENVTEGWAVR</sequence>